<dbReference type="AlphaFoldDB" id="A0A7V7RMK3"/>
<dbReference type="RefSeq" id="WP_151572910.1">
    <property type="nucleotide sequence ID" value="NZ_WBOT01000002.1"/>
</dbReference>
<reference evidence="1 2" key="1">
    <citation type="journal article" date="2014" name="Arch. Microbiol.">
        <title>Bacillus mesophilum sp. nov., strain IITR-54T, a novel 4-chlorobiphenyl dechlorinating bacterium.</title>
        <authorList>
            <person name="Manickam N."/>
            <person name="Singh N.K."/>
            <person name="Bajaj A."/>
            <person name="Kumar R.M."/>
            <person name="Kaur G."/>
            <person name="Kaur N."/>
            <person name="Bala M."/>
            <person name="Kumar A."/>
            <person name="Mayilraj S."/>
        </authorList>
    </citation>
    <scope>NUCLEOTIDE SEQUENCE [LARGE SCALE GENOMIC DNA]</scope>
    <source>
        <strain evidence="1 2">IITR-54</strain>
    </source>
</reference>
<dbReference type="InterPro" id="IPR019687">
    <property type="entry name" value="DUF2535"/>
</dbReference>
<gene>
    <name evidence="1" type="ORF">F7732_05630</name>
</gene>
<keyword evidence="2" id="KW-1185">Reference proteome</keyword>
<name>A0A7V7RMK3_9BACI</name>
<dbReference type="Proteomes" id="UP000441354">
    <property type="component" value="Unassembled WGS sequence"/>
</dbReference>
<dbReference type="Pfam" id="PF10751">
    <property type="entry name" value="DUF2535"/>
    <property type="match status" value="1"/>
</dbReference>
<sequence>MLFKSLVFKNAVGQKVKIIDIPVLDKNNPNFFLVQARLQIYMNQIYALTEDRPFYSFKEYMKKMTKWTIYEEVYQSPKLLNNA</sequence>
<proteinExistence type="predicted"/>
<dbReference type="OrthoDB" id="2941639at2"/>
<accession>A0A7V7RMK3</accession>
<comment type="caution">
    <text evidence="1">The sequence shown here is derived from an EMBL/GenBank/DDBJ whole genome shotgun (WGS) entry which is preliminary data.</text>
</comment>
<protein>
    <submittedName>
        <fullName evidence="1">DUF2535 family protein</fullName>
    </submittedName>
</protein>
<dbReference type="EMBL" id="WBOT01000002">
    <property type="protein sequence ID" value="KAB2333573.1"/>
    <property type="molecule type" value="Genomic_DNA"/>
</dbReference>
<evidence type="ECO:0000313" key="2">
    <source>
        <dbReference type="Proteomes" id="UP000441354"/>
    </source>
</evidence>
<organism evidence="1 2">
    <name type="scientific">Bacillus mesophilum</name>
    <dbReference type="NCBI Taxonomy" id="1071718"/>
    <lineage>
        <taxon>Bacteria</taxon>
        <taxon>Bacillati</taxon>
        <taxon>Bacillota</taxon>
        <taxon>Bacilli</taxon>
        <taxon>Bacillales</taxon>
        <taxon>Bacillaceae</taxon>
        <taxon>Bacillus</taxon>
    </lineage>
</organism>
<evidence type="ECO:0000313" key="1">
    <source>
        <dbReference type="EMBL" id="KAB2333573.1"/>
    </source>
</evidence>